<reference evidence="3" key="1">
    <citation type="submission" date="2017-04" db="EMBL/GenBank/DDBJ databases">
        <authorList>
            <person name="Varghese N."/>
            <person name="Submissions S."/>
        </authorList>
    </citation>
    <scope>NUCLEOTIDE SEQUENCE [LARGE SCALE GENOMIC DNA]</scope>
</reference>
<gene>
    <name evidence="2" type="ORF">SAMN06297468_0177</name>
</gene>
<dbReference type="SUPFAM" id="SSF48452">
    <property type="entry name" value="TPR-like"/>
    <property type="match status" value="1"/>
</dbReference>
<accession>A0A1Y6E7P6</accession>
<protein>
    <recommendedName>
        <fullName evidence="4">Transcriptional regulatory protein, C terminal</fullName>
    </recommendedName>
</protein>
<evidence type="ECO:0008006" key="4">
    <source>
        <dbReference type="Google" id="ProtNLM"/>
    </source>
</evidence>
<keyword evidence="1" id="KW-1133">Transmembrane helix</keyword>
<dbReference type="AlphaFoldDB" id="A0A1Y6E7P6"/>
<organism evidence="2 3">
    <name type="scientific">Altererythrobacter xiamenensis</name>
    <dbReference type="NCBI Taxonomy" id="1316679"/>
    <lineage>
        <taxon>Bacteria</taxon>
        <taxon>Pseudomonadati</taxon>
        <taxon>Pseudomonadota</taxon>
        <taxon>Alphaproteobacteria</taxon>
        <taxon>Sphingomonadales</taxon>
        <taxon>Erythrobacteraceae</taxon>
        <taxon>Altererythrobacter</taxon>
    </lineage>
</organism>
<keyword evidence="1" id="KW-0472">Membrane</keyword>
<dbReference type="OrthoDB" id="7209629at2"/>
<sequence>MSANQNFGTSFESQLRLEVSRILSDVIFVRSPVQARLLQFLLERSVSGDPLPTQYEIAVDALGRPDDYDLDSDSYPRVQISRLRKNLENYYKRNLPGNERKVVIEKGQYRLTLARPEAGLSENEPHEVGDEWLRQGEPVQSYYSEAFVLGAILIIVFASGIYAWSQLVSGEPEPIDKPAIVFELDNGPSIEGLSDQQQLVENTRSIVERQLSNSFVSKLFDGVKGEEAFRYRFQVSFRLESPENASAFVALKDRENELIYSGDVEYDASNPYQFYSELEGVLLYLTSPSGVIAIEELQDADNAASSDYLCFLRIESQRAQPGMRRSSIDRCLKDFPDSDYAAFWFARRSYERYQAEISDGELPARDGEAWSDLRSALAIDPSNAFATFLAAKVELAQGNCQAADSYLRRSYSRASSYPTLLAFMEADASSCSAGIVGDDEPIAQIARVIERNPDPDPFLHLHLTIAGIAGGDLETARTIASRRVLSRPTGVVQETSHLLRRFLMEGKLSRSEKLKLQENIELFVWSEKARQKIAMALEQGATTGA</sequence>
<keyword evidence="3" id="KW-1185">Reference proteome</keyword>
<keyword evidence="1" id="KW-0812">Transmembrane</keyword>
<evidence type="ECO:0000313" key="2">
    <source>
        <dbReference type="EMBL" id="SMQ58675.1"/>
    </source>
</evidence>
<dbReference type="Gene3D" id="1.25.40.10">
    <property type="entry name" value="Tetratricopeptide repeat domain"/>
    <property type="match status" value="1"/>
</dbReference>
<proteinExistence type="predicted"/>
<evidence type="ECO:0000256" key="1">
    <source>
        <dbReference type="SAM" id="Phobius"/>
    </source>
</evidence>
<evidence type="ECO:0000313" key="3">
    <source>
        <dbReference type="Proteomes" id="UP000194420"/>
    </source>
</evidence>
<dbReference type="Proteomes" id="UP000194420">
    <property type="component" value="Unassembled WGS sequence"/>
</dbReference>
<dbReference type="EMBL" id="FXWG01000001">
    <property type="protein sequence ID" value="SMQ58675.1"/>
    <property type="molecule type" value="Genomic_DNA"/>
</dbReference>
<name>A0A1Y6E7P6_9SPHN</name>
<feature type="transmembrane region" description="Helical" evidence="1">
    <location>
        <begin position="142"/>
        <end position="164"/>
    </location>
</feature>
<dbReference type="InterPro" id="IPR011990">
    <property type="entry name" value="TPR-like_helical_dom_sf"/>
</dbReference>
<dbReference type="RefSeq" id="WP_143255925.1">
    <property type="nucleotide sequence ID" value="NZ_FXWG01000001.1"/>
</dbReference>